<feature type="transmembrane region" description="Helical" evidence="5">
    <location>
        <begin position="82"/>
        <end position="98"/>
    </location>
</feature>
<dbReference type="Pfam" id="PF08240">
    <property type="entry name" value="ADH_N"/>
    <property type="match status" value="1"/>
</dbReference>
<keyword evidence="5" id="KW-0472">Membrane</keyword>
<keyword evidence="5" id="KW-1133">Transmembrane helix</keyword>
<gene>
    <name evidence="7" type="primary">CAD1_3</name>
    <name evidence="7" type="ORF">CK203_080354</name>
</gene>
<feature type="domain" description="Alcohol dehydrogenase-like N-terminal" evidence="6">
    <location>
        <begin position="36"/>
        <end position="74"/>
    </location>
</feature>
<dbReference type="InterPro" id="IPR047109">
    <property type="entry name" value="CAD-like"/>
</dbReference>
<organism evidence="7 8">
    <name type="scientific">Vitis vinifera</name>
    <name type="common">Grape</name>
    <dbReference type="NCBI Taxonomy" id="29760"/>
    <lineage>
        <taxon>Eukaryota</taxon>
        <taxon>Viridiplantae</taxon>
        <taxon>Streptophyta</taxon>
        <taxon>Embryophyta</taxon>
        <taxon>Tracheophyta</taxon>
        <taxon>Spermatophyta</taxon>
        <taxon>Magnoliopsida</taxon>
        <taxon>eudicotyledons</taxon>
        <taxon>Gunneridae</taxon>
        <taxon>Pentapetalae</taxon>
        <taxon>rosids</taxon>
        <taxon>Vitales</taxon>
        <taxon>Vitaceae</taxon>
        <taxon>Viteae</taxon>
        <taxon>Vitis</taxon>
    </lineage>
</organism>
<keyword evidence="4" id="KW-0560">Oxidoreductase</keyword>
<dbReference type="GO" id="GO:0046872">
    <property type="term" value="F:metal ion binding"/>
    <property type="evidence" value="ECO:0007669"/>
    <property type="project" value="UniProtKB-KW"/>
</dbReference>
<keyword evidence="2" id="KW-0479">Metal-binding</keyword>
<dbReference type="Proteomes" id="UP000288805">
    <property type="component" value="Unassembled WGS sequence"/>
</dbReference>
<reference evidence="7 8" key="1">
    <citation type="journal article" date="2018" name="PLoS Genet.">
        <title>Population sequencing reveals clonal diversity and ancestral inbreeding in the grapevine cultivar Chardonnay.</title>
        <authorList>
            <person name="Roach M.J."/>
            <person name="Johnson D.L."/>
            <person name="Bohlmann J."/>
            <person name="van Vuuren H.J."/>
            <person name="Jones S.J."/>
            <person name="Pretorius I.S."/>
            <person name="Schmidt S.A."/>
            <person name="Borneman A.R."/>
        </authorList>
    </citation>
    <scope>NUCLEOTIDE SEQUENCE [LARGE SCALE GENOMIC DNA]</scope>
    <source>
        <strain evidence="8">cv. Chardonnay</strain>
        <tissue evidence="7">Leaf</tissue>
    </source>
</reference>
<dbReference type="AlphaFoldDB" id="A0A438CNJ3"/>
<evidence type="ECO:0000256" key="2">
    <source>
        <dbReference type="ARBA" id="ARBA00022723"/>
    </source>
</evidence>
<dbReference type="EMBL" id="QGNW01002165">
    <property type="protein sequence ID" value="RVW24783.1"/>
    <property type="molecule type" value="Genomic_DNA"/>
</dbReference>
<evidence type="ECO:0000256" key="5">
    <source>
        <dbReference type="SAM" id="Phobius"/>
    </source>
</evidence>
<keyword evidence="3" id="KW-0862">Zinc</keyword>
<comment type="caution">
    <text evidence="7">The sequence shown here is derived from an EMBL/GenBank/DDBJ whole genome shotgun (WGS) entry which is preliminary data.</text>
</comment>
<evidence type="ECO:0000313" key="7">
    <source>
        <dbReference type="EMBL" id="RVW24783.1"/>
    </source>
</evidence>
<evidence type="ECO:0000256" key="4">
    <source>
        <dbReference type="ARBA" id="ARBA00023002"/>
    </source>
</evidence>
<evidence type="ECO:0000256" key="1">
    <source>
        <dbReference type="ARBA" id="ARBA00008072"/>
    </source>
</evidence>
<protein>
    <submittedName>
        <fullName evidence="7">Putative mannitol dehydrogenase</fullName>
    </submittedName>
</protein>
<comment type="similarity">
    <text evidence="1">Belongs to the zinc-containing alcohol dehydrogenase family.</text>
</comment>
<keyword evidence="5" id="KW-0812">Transmembrane</keyword>
<dbReference type="SUPFAM" id="SSF50129">
    <property type="entry name" value="GroES-like"/>
    <property type="match status" value="1"/>
</dbReference>
<name>A0A438CNJ3_VITVI</name>
<evidence type="ECO:0000259" key="6">
    <source>
        <dbReference type="Pfam" id="PF08240"/>
    </source>
</evidence>
<dbReference type="InterPro" id="IPR011032">
    <property type="entry name" value="GroES-like_sf"/>
</dbReference>
<dbReference type="GO" id="GO:0016616">
    <property type="term" value="F:oxidoreductase activity, acting on the CH-OH group of donors, NAD or NADP as acceptor"/>
    <property type="evidence" value="ECO:0007669"/>
    <property type="project" value="InterPro"/>
</dbReference>
<dbReference type="InterPro" id="IPR013154">
    <property type="entry name" value="ADH-like_N"/>
</dbReference>
<evidence type="ECO:0000313" key="8">
    <source>
        <dbReference type="Proteomes" id="UP000288805"/>
    </source>
</evidence>
<evidence type="ECO:0000256" key="3">
    <source>
        <dbReference type="ARBA" id="ARBA00022833"/>
    </source>
</evidence>
<accession>A0A438CNJ3</accession>
<dbReference type="Gene3D" id="3.90.180.10">
    <property type="entry name" value="Medium-chain alcohol dehydrogenases, catalytic domain"/>
    <property type="match status" value="1"/>
</dbReference>
<dbReference type="PANTHER" id="PTHR42683">
    <property type="entry name" value="ALDEHYDE REDUCTASE"/>
    <property type="match status" value="1"/>
</dbReference>
<proteinExistence type="inferred from homology"/>
<sequence length="99" mass="11329">MVKSPEEEHPQKAFGWAARDPSGTLSPFHFSRRENGDEDVTVKILYCGVCHSDLHSVKNEWGFTRYPIVPGYDALLPPFSNVNFKIHFVVIIIIIIWLC</sequence>